<name>A0A8H2WTQ5_9AGAM</name>
<evidence type="ECO:0000313" key="3">
    <source>
        <dbReference type="Proteomes" id="UP000663840"/>
    </source>
</evidence>
<feature type="compositionally biased region" description="Polar residues" evidence="1">
    <location>
        <begin position="1"/>
        <end position="13"/>
    </location>
</feature>
<dbReference type="Proteomes" id="UP000663840">
    <property type="component" value="Unassembled WGS sequence"/>
</dbReference>
<organism evidence="2 3">
    <name type="scientific">Rhizoctonia solani</name>
    <dbReference type="NCBI Taxonomy" id="456999"/>
    <lineage>
        <taxon>Eukaryota</taxon>
        <taxon>Fungi</taxon>
        <taxon>Dikarya</taxon>
        <taxon>Basidiomycota</taxon>
        <taxon>Agaricomycotina</taxon>
        <taxon>Agaricomycetes</taxon>
        <taxon>Cantharellales</taxon>
        <taxon>Ceratobasidiaceae</taxon>
        <taxon>Rhizoctonia</taxon>
    </lineage>
</organism>
<evidence type="ECO:0000313" key="2">
    <source>
        <dbReference type="EMBL" id="CAE6400441.1"/>
    </source>
</evidence>
<accession>A0A8H2WTQ5</accession>
<dbReference type="AlphaFoldDB" id="A0A8H2WTQ5"/>
<evidence type="ECO:0000256" key="1">
    <source>
        <dbReference type="SAM" id="MobiDB-lite"/>
    </source>
</evidence>
<dbReference type="EMBL" id="CAJMWR010000772">
    <property type="protein sequence ID" value="CAE6400441.1"/>
    <property type="molecule type" value="Genomic_DNA"/>
</dbReference>
<protein>
    <submittedName>
        <fullName evidence="2">Uncharacterized protein</fullName>
    </submittedName>
</protein>
<gene>
    <name evidence="2" type="ORF">RDB_LOCUS36415</name>
</gene>
<feature type="region of interest" description="Disordered" evidence="1">
    <location>
        <begin position="1"/>
        <end position="62"/>
    </location>
</feature>
<comment type="caution">
    <text evidence="2">The sequence shown here is derived from an EMBL/GenBank/DDBJ whole genome shotgun (WGS) entry which is preliminary data.</text>
</comment>
<proteinExistence type="predicted"/>
<feature type="compositionally biased region" description="Basic residues" evidence="1">
    <location>
        <begin position="20"/>
        <end position="30"/>
    </location>
</feature>
<feature type="non-terminal residue" evidence="2">
    <location>
        <position position="62"/>
    </location>
</feature>
<reference evidence="2" key="1">
    <citation type="submission" date="2021-01" db="EMBL/GenBank/DDBJ databases">
        <authorList>
            <person name="Kaushik A."/>
        </authorList>
    </citation>
    <scope>NUCLEOTIDE SEQUENCE</scope>
    <source>
        <strain evidence="2">AG1-1A</strain>
    </source>
</reference>
<feature type="compositionally biased region" description="Pro residues" evidence="1">
    <location>
        <begin position="41"/>
        <end position="62"/>
    </location>
</feature>
<sequence length="62" mass="6921">MNLPQRGSSQATLWSWPWTRRPRSRGHQSKRFVQECAQNAIPPPNPNLSPSPPPPLPQPKGG</sequence>